<gene>
    <name evidence="3" type="ORF">ERS008555_01446</name>
</gene>
<proteinExistence type="predicted"/>
<accession>A0A0U1HRM0</accession>
<organism evidence="3 4">
    <name type="scientific">Yersinia rohdei</name>
    <dbReference type="NCBI Taxonomy" id="29485"/>
    <lineage>
        <taxon>Bacteria</taxon>
        <taxon>Pseudomonadati</taxon>
        <taxon>Pseudomonadota</taxon>
        <taxon>Gammaproteobacteria</taxon>
        <taxon>Enterobacterales</taxon>
        <taxon>Yersiniaceae</taxon>
        <taxon>Yersinia</taxon>
    </lineage>
</organism>
<dbReference type="EMBL" id="CTKE01000006">
    <property type="protein sequence ID" value="CQI89154.1"/>
    <property type="molecule type" value="Genomic_DNA"/>
</dbReference>
<dbReference type="PANTHER" id="PTHR12521">
    <property type="entry name" value="PROTEIN C6ORF130"/>
    <property type="match status" value="1"/>
</dbReference>
<dbReference type="GO" id="GO:0140291">
    <property type="term" value="P:peptidyl-glutamate ADP-deribosylation"/>
    <property type="evidence" value="ECO:0007669"/>
    <property type="project" value="TreeGrafter"/>
</dbReference>
<comment type="catalytic activity">
    <reaction evidence="1">
        <text>an N-(ADP-alpha-D-ribosyl)-thymidine in DNA + H2O = a thymidine in DNA + ADP-D-ribose</text>
        <dbReference type="Rhea" id="RHEA:71655"/>
        <dbReference type="Rhea" id="RHEA-COMP:13556"/>
        <dbReference type="Rhea" id="RHEA-COMP:18051"/>
        <dbReference type="ChEBI" id="CHEBI:15377"/>
        <dbReference type="ChEBI" id="CHEBI:57967"/>
        <dbReference type="ChEBI" id="CHEBI:137386"/>
        <dbReference type="ChEBI" id="CHEBI:191199"/>
    </reaction>
    <physiologicalReaction direction="left-to-right" evidence="1">
        <dbReference type="Rhea" id="RHEA:71656"/>
    </physiologicalReaction>
</comment>
<reference evidence="4" key="1">
    <citation type="submission" date="2015-03" db="EMBL/GenBank/DDBJ databases">
        <authorList>
            <consortium name="Pathogen Informatics"/>
            <person name="Murphy D."/>
        </authorList>
    </citation>
    <scope>NUCLEOTIDE SEQUENCE [LARGE SCALE GENOMIC DNA]</scope>
    <source>
        <strain evidence="4">68/02</strain>
    </source>
</reference>
<dbReference type="PROSITE" id="PS51154">
    <property type="entry name" value="MACRO"/>
    <property type="match status" value="1"/>
</dbReference>
<evidence type="ECO:0000313" key="4">
    <source>
        <dbReference type="Proteomes" id="UP000042054"/>
    </source>
</evidence>
<dbReference type="Pfam" id="PF01661">
    <property type="entry name" value="Macro"/>
    <property type="match status" value="1"/>
</dbReference>
<protein>
    <submittedName>
        <fullName evidence="3">RNase III inhibitor</fullName>
    </submittedName>
</protein>
<dbReference type="AlphaFoldDB" id="A0A0U1HRM0"/>
<feature type="domain" description="Macro" evidence="2">
    <location>
        <begin position="1"/>
        <end position="163"/>
    </location>
</feature>
<dbReference type="RefSeq" id="WP_050534810.1">
    <property type="nucleotide sequence ID" value="NZ_CTKE01000006.1"/>
</dbReference>
<evidence type="ECO:0000259" key="2">
    <source>
        <dbReference type="PROSITE" id="PS51154"/>
    </source>
</evidence>
<dbReference type="InterPro" id="IPR050892">
    <property type="entry name" value="ADP-ribose_metab_enzymes"/>
</dbReference>
<dbReference type="OrthoDB" id="9780211at2"/>
<name>A0A0U1HRM0_YERRO</name>
<dbReference type="SMART" id="SM00506">
    <property type="entry name" value="A1pp"/>
    <property type="match status" value="1"/>
</dbReference>
<dbReference type="Proteomes" id="UP000042054">
    <property type="component" value="Unassembled WGS sequence"/>
</dbReference>
<dbReference type="PANTHER" id="PTHR12521:SF0">
    <property type="entry name" value="ADP-RIBOSE GLYCOHYDROLASE OARD1"/>
    <property type="match status" value="1"/>
</dbReference>
<sequence length="349" mass="39094">MIEYKQGDILQSDAEAIINTVNCVGVMGRGIALQFKNAYPDNFKAYALACKAEQVVPGKMFVFDTGRLTGPRYIINFPTKRHWKGKSRIEDIVAGLDDLVAVIQRYAIRSIAIPPLGSGLGGLDWHQVKPLIEAAVQPLKGVQVLIYEPNGAPLSERMVHKTEVPKMTPGRAALVELMQRYLNGLLDPFVSLLELHKLMYFMQETGEPLRLKFQKAHYGPYAENLRHVLNAIEGHLVSGYSDGGDTPDKPLSLIPGAAQEAKVFLEQQEDTQHRFQRVADLVTGFESPFGLELLATVHWTIRHEALNSPDSIAEYIYAWNERKHQFTPRQITLAIETLQRKGWISPVSA</sequence>
<dbReference type="SUPFAM" id="SSF52949">
    <property type="entry name" value="Macro domain-like"/>
    <property type="match status" value="1"/>
</dbReference>
<dbReference type="CDD" id="cd02901">
    <property type="entry name" value="Macro_Poa1p-like"/>
    <property type="match status" value="1"/>
</dbReference>
<evidence type="ECO:0000256" key="1">
    <source>
        <dbReference type="ARBA" id="ARBA00035885"/>
    </source>
</evidence>
<evidence type="ECO:0000313" key="3">
    <source>
        <dbReference type="EMBL" id="CQI89154.1"/>
    </source>
</evidence>
<dbReference type="InterPro" id="IPR002589">
    <property type="entry name" value="Macro_dom"/>
</dbReference>
<dbReference type="InterPro" id="IPR043472">
    <property type="entry name" value="Macro_dom-like"/>
</dbReference>
<dbReference type="Gene3D" id="3.40.220.10">
    <property type="entry name" value="Leucine Aminopeptidase, subunit E, domain 1"/>
    <property type="match status" value="1"/>
</dbReference>